<dbReference type="EMBL" id="OX451738">
    <property type="protein sequence ID" value="CAI8602501.1"/>
    <property type="molecule type" value="Genomic_DNA"/>
</dbReference>
<dbReference type="InterPro" id="IPR020855">
    <property type="entry name" value="Ureohydrolase_Mn_BS"/>
</dbReference>
<keyword evidence="2 4" id="KW-0378">Hydrolase</keyword>
<dbReference type="PANTHER" id="PTHR36033">
    <property type="entry name" value="NUCLEIC ACID-BINDING PROTEINS SUPERFAMILY"/>
    <property type="match status" value="1"/>
</dbReference>
<evidence type="ECO:0000313" key="8">
    <source>
        <dbReference type="Proteomes" id="UP001157006"/>
    </source>
</evidence>
<name>A0AAV0ZET0_VICFA</name>
<keyword evidence="1" id="KW-0479">Metal-binding</keyword>
<dbReference type="Gene3D" id="3.40.800.10">
    <property type="entry name" value="Ureohydrolase domain"/>
    <property type="match status" value="1"/>
</dbReference>
<dbReference type="GO" id="GO:0046872">
    <property type="term" value="F:metal ion binding"/>
    <property type="evidence" value="ECO:0007669"/>
    <property type="project" value="UniProtKB-KW"/>
</dbReference>
<dbReference type="PROSITE" id="PS51409">
    <property type="entry name" value="ARGINASE_2"/>
    <property type="match status" value="1"/>
</dbReference>
<dbReference type="SUPFAM" id="SSF52768">
    <property type="entry name" value="Arginase/deacetylase"/>
    <property type="match status" value="1"/>
</dbReference>
<proteinExistence type="inferred from homology"/>
<dbReference type="Pfam" id="PF00491">
    <property type="entry name" value="Arginase"/>
    <property type="match status" value="1"/>
</dbReference>
<comment type="similarity">
    <text evidence="3 4">Belongs to the arginase family.</text>
</comment>
<keyword evidence="8" id="KW-1185">Reference proteome</keyword>
<dbReference type="Pfam" id="PF17245">
    <property type="entry name" value="CDC24_OB2"/>
    <property type="match status" value="1"/>
</dbReference>
<dbReference type="SUPFAM" id="SSF52540">
    <property type="entry name" value="P-loop containing nucleoside triphosphate hydrolases"/>
    <property type="match status" value="1"/>
</dbReference>
<dbReference type="GO" id="GO:0016813">
    <property type="term" value="F:hydrolase activity, acting on carbon-nitrogen (but not peptide) bonds, in linear amidines"/>
    <property type="evidence" value="ECO:0007669"/>
    <property type="project" value="InterPro"/>
</dbReference>
<dbReference type="InterPro" id="IPR023696">
    <property type="entry name" value="Ureohydrolase_dom_sf"/>
</dbReference>
<dbReference type="PROSITE" id="PS01053">
    <property type="entry name" value="ARGINASE_1"/>
    <property type="match status" value="1"/>
</dbReference>
<dbReference type="Proteomes" id="UP001157006">
    <property type="component" value="Chromosome 2"/>
</dbReference>
<reference evidence="6 8" key="1">
    <citation type="submission" date="2023-01" db="EMBL/GenBank/DDBJ databases">
        <authorList>
            <person name="Kreplak J."/>
        </authorList>
    </citation>
    <scope>NUCLEOTIDE SEQUENCE [LARGE SCALE GENOMIC DNA]</scope>
</reference>
<evidence type="ECO:0000256" key="1">
    <source>
        <dbReference type="ARBA" id="ARBA00022723"/>
    </source>
</evidence>
<dbReference type="InterPro" id="IPR001763">
    <property type="entry name" value="Rhodanese-like_dom"/>
</dbReference>
<evidence type="ECO:0000313" key="7">
    <source>
        <dbReference type="EMBL" id="CAI8602501.1"/>
    </source>
</evidence>
<protein>
    <recommendedName>
        <fullName evidence="5">Rhodanese domain-containing protein</fullName>
    </recommendedName>
</protein>
<evidence type="ECO:0000256" key="2">
    <source>
        <dbReference type="ARBA" id="ARBA00022801"/>
    </source>
</evidence>
<dbReference type="InterPro" id="IPR036259">
    <property type="entry name" value="MFS_trans_sf"/>
</dbReference>
<dbReference type="PANTHER" id="PTHR36033:SF1">
    <property type="entry name" value="NUCLEIC ACID-BINDING PROTEINS SUPERFAMILY"/>
    <property type="match status" value="1"/>
</dbReference>
<dbReference type="InterPro" id="IPR027417">
    <property type="entry name" value="P-loop_NTPase"/>
</dbReference>
<evidence type="ECO:0000256" key="3">
    <source>
        <dbReference type="PROSITE-ProRule" id="PRU00742"/>
    </source>
</evidence>
<organism evidence="6 8">
    <name type="scientific">Vicia faba</name>
    <name type="common">Broad bean</name>
    <name type="synonym">Faba vulgaris</name>
    <dbReference type="NCBI Taxonomy" id="3906"/>
    <lineage>
        <taxon>Eukaryota</taxon>
        <taxon>Viridiplantae</taxon>
        <taxon>Streptophyta</taxon>
        <taxon>Embryophyta</taxon>
        <taxon>Tracheophyta</taxon>
        <taxon>Spermatophyta</taxon>
        <taxon>Magnoliopsida</taxon>
        <taxon>eudicotyledons</taxon>
        <taxon>Gunneridae</taxon>
        <taxon>Pentapetalae</taxon>
        <taxon>rosids</taxon>
        <taxon>fabids</taxon>
        <taxon>Fabales</taxon>
        <taxon>Fabaceae</taxon>
        <taxon>Papilionoideae</taxon>
        <taxon>50 kb inversion clade</taxon>
        <taxon>NPAAA clade</taxon>
        <taxon>Hologalegina</taxon>
        <taxon>IRL clade</taxon>
        <taxon>Fabeae</taxon>
        <taxon>Vicia</taxon>
    </lineage>
</organism>
<gene>
    <name evidence="6" type="ORF">VFH_II023160</name>
    <name evidence="7" type="ORF">VFH_III043040</name>
</gene>
<dbReference type="AlphaFoldDB" id="A0AAV0ZET0"/>
<sequence>MIIDQGDKEVQNTSLNKYALACALVASMVSIVSGYDTGVMSGAMIFIKEDLGISDTQQEILAGILNTYHVLSSRFYDLAGLPSGILKKGREVLLTGCYLRTTAESSGHPRLLPTEYLVILLDENQDDDAMLLGAQFCSDSFSSISLEAVNNGASYSLYARIENIESAEIRGNFGTSQRKQITLVDGDGVALNFFLWSEQVLLANLFRVGCMLALDKPYVASSAECGIQTNEEFCLEYGSATQLYLVPYIQHEEQLEELLMSIGRAILKDPKILLLDEATSALDAECACIDTNLCICMFFLNLGDFLVQKLGEGVKGVYISIDVDCLDPAFAPGVSHIEPGGLSFRDISYLKKINKGSNIVILDSYSDSAKIVARTLTRLGFKNSWTVGDGFSGGKGWLQSRLGVKSFGTTSRQSSQKLLPGAD</sequence>
<dbReference type="PROSITE" id="PS50206">
    <property type="entry name" value="RHODANESE_3"/>
    <property type="match status" value="1"/>
</dbReference>
<dbReference type="Gene3D" id="3.40.50.300">
    <property type="entry name" value="P-loop containing nucleotide triphosphate hydrolases"/>
    <property type="match status" value="1"/>
</dbReference>
<dbReference type="Gene3D" id="1.20.1250.20">
    <property type="entry name" value="MFS general substrate transporter like domains"/>
    <property type="match status" value="1"/>
</dbReference>
<dbReference type="Proteomes" id="UP001157006">
    <property type="component" value="Chromosome 3"/>
</dbReference>
<dbReference type="EMBL" id="OX451737">
    <property type="protein sequence ID" value="CAI8596194.1"/>
    <property type="molecule type" value="Genomic_DNA"/>
</dbReference>
<evidence type="ECO:0000313" key="6">
    <source>
        <dbReference type="EMBL" id="CAI8596194.1"/>
    </source>
</evidence>
<evidence type="ECO:0000256" key="4">
    <source>
        <dbReference type="RuleBase" id="RU003684"/>
    </source>
</evidence>
<dbReference type="InterPro" id="IPR035200">
    <property type="entry name" value="Cdc24_OB2"/>
</dbReference>
<accession>A0AAV0ZET0</accession>
<feature type="domain" description="Rhodanese" evidence="5">
    <location>
        <begin position="353"/>
        <end position="406"/>
    </location>
</feature>
<evidence type="ECO:0000259" key="5">
    <source>
        <dbReference type="PROSITE" id="PS50206"/>
    </source>
</evidence>
<dbReference type="InterPro" id="IPR006035">
    <property type="entry name" value="Ureohydrolase"/>
</dbReference>